<dbReference type="PROSITE" id="PS50885">
    <property type="entry name" value="HAMP"/>
    <property type="match status" value="1"/>
</dbReference>
<evidence type="ECO:0000256" key="4">
    <source>
        <dbReference type="ARBA" id="ARBA00022553"/>
    </source>
</evidence>
<keyword evidence="20" id="KW-1185">Reference proteome</keyword>
<dbReference type="SUPFAM" id="SSF158472">
    <property type="entry name" value="HAMP domain-like"/>
    <property type="match status" value="1"/>
</dbReference>
<dbReference type="SMART" id="SM00091">
    <property type="entry name" value="PAS"/>
    <property type="match status" value="1"/>
</dbReference>
<dbReference type="InterPro" id="IPR000014">
    <property type="entry name" value="PAS"/>
</dbReference>
<dbReference type="InterPro" id="IPR003594">
    <property type="entry name" value="HATPase_dom"/>
</dbReference>
<dbReference type="EMBL" id="BOPV01000001">
    <property type="protein sequence ID" value="GIL38530.1"/>
    <property type="molecule type" value="Genomic_DNA"/>
</dbReference>
<dbReference type="AlphaFoldDB" id="A0A8S8XB95"/>
<evidence type="ECO:0000256" key="3">
    <source>
        <dbReference type="ARBA" id="ARBA00022475"/>
    </source>
</evidence>
<dbReference type="SMART" id="SM00388">
    <property type="entry name" value="HisKA"/>
    <property type="match status" value="1"/>
</dbReference>
<keyword evidence="5 13" id="KW-0808">Transferase</keyword>
<dbReference type="SMART" id="SM00304">
    <property type="entry name" value="HAMP"/>
    <property type="match status" value="1"/>
</dbReference>
<reference evidence="19" key="1">
    <citation type="submission" date="2021-02" db="EMBL/GenBank/DDBJ databases">
        <title>Genome sequence of Rhodospirillales sp. strain TMPK1 isolated from soil.</title>
        <authorList>
            <person name="Nakai R."/>
            <person name="Kusada H."/>
            <person name="Tamaki H."/>
        </authorList>
    </citation>
    <scope>NUCLEOTIDE SEQUENCE</scope>
    <source>
        <strain evidence="19">TMPK1</strain>
    </source>
</reference>
<evidence type="ECO:0000256" key="5">
    <source>
        <dbReference type="ARBA" id="ARBA00022679"/>
    </source>
</evidence>
<evidence type="ECO:0000256" key="1">
    <source>
        <dbReference type="ARBA" id="ARBA00000085"/>
    </source>
</evidence>
<keyword evidence="6 13" id="KW-0812">Transmembrane</keyword>
<dbReference type="Gene3D" id="3.30.450.20">
    <property type="entry name" value="PAS domain"/>
    <property type="match status" value="1"/>
</dbReference>
<dbReference type="Pfam" id="PF00512">
    <property type="entry name" value="HisKA"/>
    <property type="match status" value="1"/>
</dbReference>
<evidence type="ECO:0000313" key="20">
    <source>
        <dbReference type="Proteomes" id="UP000681075"/>
    </source>
</evidence>
<dbReference type="InterPro" id="IPR045671">
    <property type="entry name" value="NtrY-like_N"/>
</dbReference>
<dbReference type="RefSeq" id="WP_420241561.1">
    <property type="nucleotide sequence ID" value="NZ_BOPV01000001.1"/>
</dbReference>
<dbReference type="Pfam" id="PF19312">
    <property type="entry name" value="NtrY_N"/>
    <property type="match status" value="1"/>
</dbReference>
<dbReference type="Gene3D" id="1.10.287.130">
    <property type="match status" value="1"/>
</dbReference>
<dbReference type="Pfam" id="PF00672">
    <property type="entry name" value="HAMP"/>
    <property type="match status" value="1"/>
</dbReference>
<feature type="domain" description="HAMP" evidence="18">
    <location>
        <begin position="308"/>
        <end position="362"/>
    </location>
</feature>
<evidence type="ECO:0000256" key="11">
    <source>
        <dbReference type="ARBA" id="ARBA00023012"/>
    </source>
</evidence>
<dbReference type="Gene3D" id="3.30.565.10">
    <property type="entry name" value="Histidine kinase-like ATPase, C-terminal domain"/>
    <property type="match status" value="1"/>
</dbReference>
<keyword evidence="8 13" id="KW-0418">Kinase</keyword>
<proteinExistence type="predicted"/>
<dbReference type="CDD" id="cd06225">
    <property type="entry name" value="HAMP"/>
    <property type="match status" value="1"/>
</dbReference>
<dbReference type="InterPro" id="IPR005467">
    <property type="entry name" value="His_kinase_dom"/>
</dbReference>
<dbReference type="InterPro" id="IPR017232">
    <property type="entry name" value="NtrY"/>
</dbReference>
<dbReference type="InterPro" id="IPR036097">
    <property type="entry name" value="HisK_dim/P_sf"/>
</dbReference>
<dbReference type="GO" id="GO:0009399">
    <property type="term" value="P:nitrogen fixation"/>
    <property type="evidence" value="ECO:0007669"/>
    <property type="project" value="UniProtKB-UniRule"/>
</dbReference>
<evidence type="ECO:0000256" key="13">
    <source>
        <dbReference type="PIRNR" id="PIRNR037532"/>
    </source>
</evidence>
<evidence type="ECO:0000256" key="14">
    <source>
        <dbReference type="SAM" id="MobiDB-lite"/>
    </source>
</evidence>
<comment type="subcellular location">
    <subcellularLocation>
        <location evidence="2 13">Cell membrane</location>
        <topology evidence="2 13">Multi-pass membrane protein</topology>
    </subcellularLocation>
</comment>
<name>A0A8S8XB95_9PROT</name>
<comment type="catalytic activity">
    <reaction evidence="1 13">
        <text>ATP + protein L-histidine = ADP + protein N-phospho-L-histidine.</text>
        <dbReference type="EC" id="2.7.13.3"/>
    </reaction>
</comment>
<feature type="region of interest" description="Disordered" evidence="14">
    <location>
        <begin position="718"/>
        <end position="744"/>
    </location>
</feature>
<feature type="compositionally biased region" description="Basic residues" evidence="14">
    <location>
        <begin position="735"/>
        <end position="744"/>
    </location>
</feature>
<dbReference type="InterPro" id="IPR013656">
    <property type="entry name" value="PAS_4"/>
</dbReference>
<sequence length="744" mass="81628">MGFGNKLAVVFVVLAILAGGATYAALTAITPFGHPRTVFVLLIADLVVLLALGALLAPRLLQLYSGRRRGAAGTRLQGRFVFVFGMLAVTPAILMAVFSAVFFHFGVQTWFGDRVRTAVGESLTVAQAYLEEHKKTIQNDARTVALQLDQAPIQNLVELELWLQRFVARQNLQEAMIFSSSADGRGLVLARAGLSLALEAEMPRQDQIDQARQTGQPIYLVGEKEDRVRALIFLNRYVYSPDNAYLYVGRTIAEKVLGHMEKAESAVKDYTELEGRRSGLQITMSLIFLVVALLLLVVAIWFGVRFAKQLAQPLAELIDAAEQVRAGDLSARVVEAHRSDDEIAALGRAFNRMTSQLESQRRELIEANRQVDARRRFTETVLSGVSAGVLGLDQEQRITIANQAAMDFLQLAPGEMVGRPLVEIVPEFEPLLAQTGLRGDRALEDHLQLKRPGQPTRTLLVRIAAEPHADQPARGHVVTFDDITDLVGAQRQAAWADVARRIAHEIKNPLTPIQLSAERLKRKYLSEITSDPETFKTCTDTIVRQVTDIGRMVDEFSSFARMPAPVMRRESLTDLARQAVFLQRQAHARVKYEIEAPDLPVFALCDGRQIGQALTNLLQNAADAIDGRADGGDKSGHVWLRIVPGDRQVRIEVADDGKGLPPDRERLTEPYVTTRTKGTGLGLAIVKKIMEDHGGELALTDRPGGGAIVSLTFSVGAVESQSGSDESSRDDSANPKKRTATHGA</sequence>
<dbReference type="InterPro" id="IPR035965">
    <property type="entry name" value="PAS-like_dom_sf"/>
</dbReference>
<dbReference type="Gene3D" id="6.10.340.10">
    <property type="match status" value="1"/>
</dbReference>
<evidence type="ECO:0000256" key="6">
    <source>
        <dbReference type="ARBA" id="ARBA00022692"/>
    </source>
</evidence>
<evidence type="ECO:0000256" key="2">
    <source>
        <dbReference type="ARBA" id="ARBA00004651"/>
    </source>
</evidence>
<keyword evidence="13" id="KW-0535">Nitrogen fixation</keyword>
<evidence type="ECO:0000259" key="17">
    <source>
        <dbReference type="PROSITE" id="PS50112"/>
    </source>
</evidence>
<feature type="transmembrane region" description="Helical" evidence="15">
    <location>
        <begin position="282"/>
        <end position="304"/>
    </location>
</feature>
<keyword evidence="9 13" id="KW-0067">ATP-binding</keyword>
<dbReference type="PROSITE" id="PS50109">
    <property type="entry name" value="HIS_KIN"/>
    <property type="match status" value="1"/>
</dbReference>
<evidence type="ECO:0000313" key="19">
    <source>
        <dbReference type="EMBL" id="GIL38530.1"/>
    </source>
</evidence>
<dbReference type="Pfam" id="PF02518">
    <property type="entry name" value="HATPase_c"/>
    <property type="match status" value="1"/>
</dbReference>
<dbReference type="GO" id="GO:0005524">
    <property type="term" value="F:ATP binding"/>
    <property type="evidence" value="ECO:0007669"/>
    <property type="project" value="UniProtKB-UniRule"/>
</dbReference>
<comment type="caution">
    <text evidence="19">The sequence shown here is derived from an EMBL/GenBank/DDBJ whole genome shotgun (WGS) entry which is preliminary data.</text>
</comment>
<dbReference type="GO" id="GO:0000155">
    <property type="term" value="F:phosphorelay sensor kinase activity"/>
    <property type="evidence" value="ECO:0007669"/>
    <property type="project" value="InterPro"/>
</dbReference>
<dbReference type="PROSITE" id="PS50112">
    <property type="entry name" value="PAS"/>
    <property type="match status" value="1"/>
</dbReference>
<dbReference type="GO" id="GO:0005886">
    <property type="term" value="C:plasma membrane"/>
    <property type="evidence" value="ECO:0007669"/>
    <property type="project" value="UniProtKB-SubCell"/>
</dbReference>
<dbReference type="InterPro" id="IPR036890">
    <property type="entry name" value="HATPase_C_sf"/>
</dbReference>
<dbReference type="Proteomes" id="UP000681075">
    <property type="component" value="Unassembled WGS sequence"/>
</dbReference>
<keyword evidence="7 13" id="KW-0547">Nucleotide-binding</keyword>
<feature type="domain" description="PAS" evidence="17">
    <location>
        <begin position="374"/>
        <end position="422"/>
    </location>
</feature>
<dbReference type="InterPro" id="IPR003661">
    <property type="entry name" value="HisK_dim/P_dom"/>
</dbReference>
<dbReference type="InterPro" id="IPR004358">
    <property type="entry name" value="Sig_transdc_His_kin-like_C"/>
</dbReference>
<dbReference type="EC" id="2.7.13.3" evidence="13"/>
<keyword evidence="12 13" id="KW-0472">Membrane</keyword>
<dbReference type="SMART" id="SM00387">
    <property type="entry name" value="HATPase_c"/>
    <property type="match status" value="1"/>
</dbReference>
<evidence type="ECO:0000256" key="8">
    <source>
        <dbReference type="ARBA" id="ARBA00022777"/>
    </source>
</evidence>
<dbReference type="CDD" id="cd00130">
    <property type="entry name" value="PAS"/>
    <property type="match status" value="1"/>
</dbReference>
<feature type="domain" description="Histidine kinase" evidence="16">
    <location>
        <begin position="501"/>
        <end position="717"/>
    </location>
</feature>
<feature type="transmembrane region" description="Helical" evidence="15">
    <location>
        <begin position="81"/>
        <end position="105"/>
    </location>
</feature>
<protein>
    <recommendedName>
        <fullName evidence="13">Nitrogen regulation protein</fullName>
        <ecNumber evidence="13">2.7.13.3</ecNumber>
    </recommendedName>
</protein>
<keyword evidence="3 13" id="KW-1003">Cell membrane</keyword>
<evidence type="ECO:0000256" key="15">
    <source>
        <dbReference type="SAM" id="Phobius"/>
    </source>
</evidence>
<dbReference type="InterPro" id="IPR003660">
    <property type="entry name" value="HAMP_dom"/>
</dbReference>
<evidence type="ECO:0000256" key="12">
    <source>
        <dbReference type="ARBA" id="ARBA00023136"/>
    </source>
</evidence>
<evidence type="ECO:0000259" key="18">
    <source>
        <dbReference type="PROSITE" id="PS50885"/>
    </source>
</evidence>
<evidence type="ECO:0000259" key="16">
    <source>
        <dbReference type="PROSITE" id="PS50109"/>
    </source>
</evidence>
<evidence type="ECO:0000256" key="7">
    <source>
        <dbReference type="ARBA" id="ARBA00022741"/>
    </source>
</evidence>
<evidence type="ECO:0000256" key="10">
    <source>
        <dbReference type="ARBA" id="ARBA00022989"/>
    </source>
</evidence>
<dbReference type="SUPFAM" id="SSF55874">
    <property type="entry name" value="ATPase domain of HSP90 chaperone/DNA topoisomerase II/histidine kinase"/>
    <property type="match status" value="1"/>
</dbReference>
<dbReference type="PIRSF" id="PIRSF037532">
    <property type="entry name" value="STHK_NtrY"/>
    <property type="match status" value="1"/>
</dbReference>
<evidence type="ECO:0000256" key="9">
    <source>
        <dbReference type="ARBA" id="ARBA00022840"/>
    </source>
</evidence>
<keyword evidence="10 15" id="KW-1133">Transmembrane helix</keyword>
<accession>A0A8S8XB95</accession>
<dbReference type="PRINTS" id="PR00344">
    <property type="entry name" value="BCTRLSENSOR"/>
</dbReference>
<dbReference type="SUPFAM" id="SSF47384">
    <property type="entry name" value="Homodimeric domain of signal transducing histidine kinase"/>
    <property type="match status" value="1"/>
</dbReference>
<feature type="transmembrane region" description="Helical" evidence="15">
    <location>
        <begin position="37"/>
        <end position="61"/>
    </location>
</feature>
<dbReference type="Pfam" id="PF08448">
    <property type="entry name" value="PAS_4"/>
    <property type="match status" value="1"/>
</dbReference>
<keyword evidence="11 13" id="KW-0902">Two-component regulatory system</keyword>
<dbReference type="CDD" id="cd00082">
    <property type="entry name" value="HisKA"/>
    <property type="match status" value="1"/>
</dbReference>
<dbReference type="PANTHER" id="PTHR43065">
    <property type="entry name" value="SENSOR HISTIDINE KINASE"/>
    <property type="match status" value="1"/>
</dbReference>
<dbReference type="PANTHER" id="PTHR43065:SF10">
    <property type="entry name" value="PEROXIDE STRESS-ACTIVATED HISTIDINE KINASE MAK3"/>
    <property type="match status" value="1"/>
</dbReference>
<keyword evidence="4" id="KW-0597">Phosphoprotein</keyword>
<dbReference type="SUPFAM" id="SSF55785">
    <property type="entry name" value="PYP-like sensor domain (PAS domain)"/>
    <property type="match status" value="1"/>
</dbReference>
<organism evidence="19 20">
    <name type="scientific">Roseiterribacter gracilis</name>
    <dbReference type="NCBI Taxonomy" id="2812848"/>
    <lineage>
        <taxon>Bacteria</taxon>
        <taxon>Pseudomonadati</taxon>
        <taxon>Pseudomonadota</taxon>
        <taxon>Alphaproteobacteria</taxon>
        <taxon>Rhodospirillales</taxon>
        <taxon>Roseiterribacteraceae</taxon>
        <taxon>Roseiterribacter</taxon>
    </lineage>
</organism>
<gene>
    <name evidence="19" type="ORF">TMPK1_07670</name>
</gene>